<dbReference type="AlphaFoldDB" id="A0AAD4MK55"/>
<feature type="compositionally biased region" description="Basic and acidic residues" evidence="1">
    <location>
        <begin position="111"/>
        <end position="126"/>
    </location>
</feature>
<keyword evidence="4" id="KW-1185">Reference proteome</keyword>
<feature type="signal peptide" evidence="2">
    <location>
        <begin position="1"/>
        <end position="18"/>
    </location>
</feature>
<reference evidence="3" key="1">
    <citation type="submission" date="2022-01" db="EMBL/GenBank/DDBJ databases">
        <title>Genome Sequence Resource for Two Populations of Ditylenchus destructor, the Migratory Endoparasitic Phytonematode.</title>
        <authorList>
            <person name="Zhang H."/>
            <person name="Lin R."/>
            <person name="Xie B."/>
        </authorList>
    </citation>
    <scope>NUCLEOTIDE SEQUENCE</scope>
    <source>
        <strain evidence="3">BazhouSP</strain>
    </source>
</reference>
<comment type="caution">
    <text evidence="3">The sequence shown here is derived from an EMBL/GenBank/DDBJ whole genome shotgun (WGS) entry which is preliminary data.</text>
</comment>
<sequence>MYSILLSVSIFSAMLTECCKKSKPNNGGENKKECTKCKKKITTPPVVEQPIQESPQSAEEAPAEDTRINPTQQVTETKPKEKVIVVSPRLYSRYAEPPEVKTEPTQLDSFQKPEDDDKMADAKDPNYRSFKGIGNEIFIKRDQEEKKTMDDNQYVALANLNEVAPTPIIDSKKGKGRDDQAEQQADNPAPKKRTVFKRPEMGKVSAKNPQYETLANLDDGIFKNKE</sequence>
<feature type="region of interest" description="Disordered" evidence="1">
    <location>
        <begin position="43"/>
        <end position="81"/>
    </location>
</feature>
<dbReference type="InterPro" id="IPR004296">
    <property type="entry name" value="DUF236"/>
</dbReference>
<evidence type="ECO:0000256" key="1">
    <source>
        <dbReference type="SAM" id="MobiDB-lite"/>
    </source>
</evidence>
<proteinExistence type="predicted"/>
<dbReference type="Proteomes" id="UP001201812">
    <property type="component" value="Unassembled WGS sequence"/>
</dbReference>
<organism evidence="3 4">
    <name type="scientific">Ditylenchus destructor</name>
    <dbReference type="NCBI Taxonomy" id="166010"/>
    <lineage>
        <taxon>Eukaryota</taxon>
        <taxon>Metazoa</taxon>
        <taxon>Ecdysozoa</taxon>
        <taxon>Nematoda</taxon>
        <taxon>Chromadorea</taxon>
        <taxon>Rhabditida</taxon>
        <taxon>Tylenchina</taxon>
        <taxon>Tylenchomorpha</taxon>
        <taxon>Sphaerularioidea</taxon>
        <taxon>Anguinidae</taxon>
        <taxon>Anguininae</taxon>
        <taxon>Ditylenchus</taxon>
    </lineage>
</organism>
<name>A0AAD4MK55_9BILA</name>
<feature type="region of interest" description="Disordered" evidence="1">
    <location>
        <begin position="95"/>
        <end position="130"/>
    </location>
</feature>
<protein>
    <submittedName>
        <fullName evidence="3">Uncharacterized protein</fullName>
    </submittedName>
</protein>
<feature type="compositionally biased region" description="Basic and acidic residues" evidence="1">
    <location>
        <begin position="170"/>
        <end position="180"/>
    </location>
</feature>
<accession>A0AAD4MK55</accession>
<evidence type="ECO:0000256" key="2">
    <source>
        <dbReference type="SAM" id="SignalP"/>
    </source>
</evidence>
<feature type="chain" id="PRO_5041973293" evidence="2">
    <location>
        <begin position="19"/>
        <end position="226"/>
    </location>
</feature>
<evidence type="ECO:0000313" key="4">
    <source>
        <dbReference type="Proteomes" id="UP001201812"/>
    </source>
</evidence>
<dbReference type="Pfam" id="PF03057">
    <property type="entry name" value="DUF236"/>
    <property type="match status" value="1"/>
</dbReference>
<dbReference type="EMBL" id="JAKKPZ010000243">
    <property type="protein sequence ID" value="KAI1697935.1"/>
    <property type="molecule type" value="Genomic_DNA"/>
</dbReference>
<feature type="region of interest" description="Disordered" evidence="1">
    <location>
        <begin position="164"/>
        <end position="211"/>
    </location>
</feature>
<evidence type="ECO:0000313" key="3">
    <source>
        <dbReference type="EMBL" id="KAI1697935.1"/>
    </source>
</evidence>
<gene>
    <name evidence="3" type="ORF">DdX_18210</name>
</gene>
<keyword evidence="2" id="KW-0732">Signal</keyword>